<sequence>MTKVLPSGIYAPLPTFFSGEDELDLESFAAHAKYVAGPGVMPVVSASVGEAVHLDRQERIELIRALRTALNDIGQSHVPIVAGTGAGSTRETIRLSQDAATAGADFALVVLPGYYAGMLKSHPTAIKDFFISVAVASPIPVVIYNFPGVTSGVDLTSEDIADIANASPNVSGVMLSCGSVGKVAKIAALVQNPSFTILAGFIDFLLPSISVGAVGAISPVPNIAPNFTMEFWRQSQSLESLADRQRAKHLQGQASFGEEAIFRTGVPGLKHFLNQKFGYPANPRLPLPAMSNNASSNFSENKYVKEIMASEKALGL</sequence>
<comment type="caution">
    <text evidence="1">The sequence shown here is derived from an EMBL/GenBank/DDBJ whole genome shotgun (WGS) entry which is preliminary data.</text>
</comment>
<organism evidence="1 2">
    <name type="scientific">Zarea fungicola</name>
    <dbReference type="NCBI Taxonomy" id="93591"/>
    <lineage>
        <taxon>Eukaryota</taxon>
        <taxon>Fungi</taxon>
        <taxon>Dikarya</taxon>
        <taxon>Ascomycota</taxon>
        <taxon>Pezizomycotina</taxon>
        <taxon>Sordariomycetes</taxon>
        <taxon>Hypocreomycetidae</taxon>
        <taxon>Hypocreales</taxon>
        <taxon>Cordycipitaceae</taxon>
        <taxon>Zarea</taxon>
    </lineage>
</organism>
<accession>A0ACC1NM65</accession>
<evidence type="ECO:0000313" key="1">
    <source>
        <dbReference type="EMBL" id="KAJ2980420.1"/>
    </source>
</evidence>
<keyword evidence="2" id="KW-1185">Reference proteome</keyword>
<reference evidence="1" key="1">
    <citation type="submission" date="2022-08" db="EMBL/GenBank/DDBJ databases">
        <title>Genome Sequence of Lecanicillium fungicola.</title>
        <authorList>
            <person name="Buettner E."/>
        </authorList>
    </citation>
    <scope>NUCLEOTIDE SEQUENCE</scope>
    <source>
        <strain evidence="1">Babe33</strain>
    </source>
</reference>
<proteinExistence type="predicted"/>
<evidence type="ECO:0000313" key="2">
    <source>
        <dbReference type="Proteomes" id="UP001143910"/>
    </source>
</evidence>
<dbReference type="Proteomes" id="UP001143910">
    <property type="component" value="Unassembled WGS sequence"/>
</dbReference>
<gene>
    <name evidence="1" type="ORF">NQ176_g2650</name>
</gene>
<protein>
    <submittedName>
        <fullName evidence="1">Uncharacterized protein</fullName>
    </submittedName>
</protein>
<dbReference type="EMBL" id="JANJQO010000200">
    <property type="protein sequence ID" value="KAJ2980420.1"/>
    <property type="molecule type" value="Genomic_DNA"/>
</dbReference>
<name>A0ACC1NM65_9HYPO</name>